<accession>F8NVJ4</accession>
<proteinExistence type="predicted"/>
<dbReference type="HOGENOM" id="CLU_2067113_0_0_1"/>
<dbReference type="KEGG" id="sla:SERLADRAFT_448381"/>
<evidence type="ECO:0000256" key="1">
    <source>
        <dbReference type="SAM" id="MobiDB-lite"/>
    </source>
</evidence>
<feature type="compositionally biased region" description="Basic and acidic residues" evidence="1">
    <location>
        <begin position="22"/>
        <end position="36"/>
    </location>
</feature>
<feature type="region of interest" description="Disordered" evidence="1">
    <location>
        <begin position="17"/>
        <end position="48"/>
    </location>
</feature>
<dbReference type="AlphaFoldDB" id="F8NVJ4"/>
<dbReference type="GeneID" id="18816471"/>
<protein>
    <submittedName>
        <fullName evidence="2">Uncharacterized protein</fullName>
    </submittedName>
</protein>
<name>F8NVJ4_SERL9</name>
<dbReference type="RefSeq" id="XP_007317525.1">
    <property type="nucleotide sequence ID" value="XM_007317463.1"/>
</dbReference>
<organism>
    <name type="scientific">Serpula lacrymans var. lacrymans (strain S7.9)</name>
    <name type="common">Dry rot fungus</name>
    <dbReference type="NCBI Taxonomy" id="578457"/>
    <lineage>
        <taxon>Eukaryota</taxon>
        <taxon>Fungi</taxon>
        <taxon>Dikarya</taxon>
        <taxon>Basidiomycota</taxon>
        <taxon>Agaricomycotina</taxon>
        <taxon>Agaricomycetes</taxon>
        <taxon>Agaricomycetidae</taxon>
        <taxon>Boletales</taxon>
        <taxon>Coniophorineae</taxon>
        <taxon>Serpulaceae</taxon>
        <taxon>Serpula</taxon>
    </lineage>
</organism>
<dbReference type="EMBL" id="GL945433">
    <property type="protein sequence ID" value="EGO25403.1"/>
    <property type="molecule type" value="Genomic_DNA"/>
</dbReference>
<evidence type="ECO:0000313" key="2">
    <source>
        <dbReference type="EMBL" id="EGO25403.1"/>
    </source>
</evidence>
<sequence length="119" mass="13718">MVNAFAQDSHNEFIVISDSDSDITKRKAEREQLERKSKLRRHQKTSENFLDNELKKIQKENESLRAKCVSQKIEIERLQITLKQLTSQGDDEEKKLTVIESRSSVSVKPPATSMKVETS</sequence>
<gene>
    <name evidence="2" type="ORF">SERLADRAFT_448381</name>
</gene>
<feature type="non-terminal residue" evidence="2">
    <location>
        <position position="119"/>
    </location>
</feature>
<dbReference type="Proteomes" id="UP000008064">
    <property type="component" value="Unassembled WGS sequence"/>
</dbReference>
<reference evidence="2" key="1">
    <citation type="submission" date="2011-04" db="EMBL/GenBank/DDBJ databases">
        <title>Evolution of plant cell wall degrading machinery underlies the functional diversity of forest fungi.</title>
        <authorList>
            <consortium name="US DOE Joint Genome Institute (JGI-PGF)"/>
            <person name="Eastwood D.C."/>
            <person name="Floudas D."/>
            <person name="Binder M."/>
            <person name="Majcherczyk A."/>
            <person name="Schneider P."/>
            <person name="Aerts A."/>
            <person name="Asiegbu F.O."/>
            <person name="Baker S.E."/>
            <person name="Barry K."/>
            <person name="Bendiksby M."/>
            <person name="Blumentritt M."/>
            <person name="Coutinho P.M."/>
            <person name="Cullen D."/>
            <person name="Cullen D."/>
            <person name="Gathman A."/>
            <person name="Goodell B."/>
            <person name="Henrissat B."/>
            <person name="Ihrmark K."/>
            <person name="Kauserud H."/>
            <person name="Kohler A."/>
            <person name="LaButti K."/>
            <person name="Lapidus A."/>
            <person name="Lavin J.L."/>
            <person name="Lee Y.-H."/>
            <person name="Lindquist E."/>
            <person name="Lilly W."/>
            <person name="Lucas S."/>
            <person name="Morin E."/>
            <person name="Murat C."/>
            <person name="Oguiza J.A."/>
            <person name="Park J."/>
            <person name="Pisabarro A.G."/>
            <person name="Riley R."/>
            <person name="Rosling A."/>
            <person name="Salamov A."/>
            <person name="Schmidt O."/>
            <person name="Schmutz J."/>
            <person name="Skrede I."/>
            <person name="Stenlid J."/>
            <person name="Wiebenga A."/>
            <person name="Xie X."/>
            <person name="Kues U."/>
            <person name="Hibbett D.S."/>
            <person name="Hoffmeister D."/>
            <person name="Hogberg N."/>
            <person name="Martin F."/>
            <person name="Grigoriev I.V."/>
            <person name="Watkinson S.C."/>
        </authorList>
    </citation>
    <scope>NUCLEOTIDE SEQUENCE</scope>
    <source>
        <strain evidence="2">S7.9</strain>
    </source>
</reference>